<dbReference type="AlphaFoldDB" id="A0A3A3GGB1"/>
<keyword evidence="1" id="KW-0812">Transmembrane</keyword>
<evidence type="ECO:0000256" key="1">
    <source>
        <dbReference type="SAM" id="Phobius"/>
    </source>
</evidence>
<accession>A0A3A3GGB1</accession>
<dbReference type="EMBL" id="QYZD01000011">
    <property type="protein sequence ID" value="RJG23258.1"/>
    <property type="molecule type" value="Genomic_DNA"/>
</dbReference>
<sequence>MIRIMASLVSALVLSFIFTIINHNNSEGVLYYSFSTKFLNGSLLLFCIYFFIGTPISFYIDKNIQNTNKFKQIAQYFFVGVLLGMIFVIIKPIHHFMSGIQLVLIFGVASCIFALFLQLFRFIFKKR</sequence>
<gene>
    <name evidence="2" type="ORF">DQX05_13440</name>
</gene>
<reference evidence="2 3" key="1">
    <citation type="submission" date="2018-09" db="EMBL/GenBank/DDBJ databases">
        <title>Paenibacillus SK2017-BO5.</title>
        <authorList>
            <person name="Piskunova J.V."/>
            <person name="Dubiley S.A."/>
            <person name="Severinov K.V."/>
        </authorList>
    </citation>
    <scope>NUCLEOTIDE SEQUENCE [LARGE SCALE GENOMIC DNA]</scope>
    <source>
        <strain evidence="2 3">BO5</strain>
    </source>
</reference>
<feature type="transmembrane region" description="Helical" evidence="1">
    <location>
        <begin position="102"/>
        <end position="124"/>
    </location>
</feature>
<evidence type="ECO:0000313" key="2">
    <source>
        <dbReference type="EMBL" id="RJG23258.1"/>
    </source>
</evidence>
<dbReference type="Proteomes" id="UP000266177">
    <property type="component" value="Unassembled WGS sequence"/>
</dbReference>
<name>A0A3A3GGB1_PANTH</name>
<feature type="transmembrane region" description="Helical" evidence="1">
    <location>
        <begin position="73"/>
        <end position="90"/>
    </location>
</feature>
<proteinExistence type="predicted"/>
<keyword evidence="1" id="KW-1133">Transmembrane helix</keyword>
<feature type="transmembrane region" description="Helical" evidence="1">
    <location>
        <begin position="43"/>
        <end position="61"/>
    </location>
</feature>
<keyword evidence="1" id="KW-0472">Membrane</keyword>
<comment type="caution">
    <text evidence="2">The sequence shown here is derived from an EMBL/GenBank/DDBJ whole genome shotgun (WGS) entry which is preliminary data.</text>
</comment>
<protein>
    <recommendedName>
        <fullName evidence="4">Permease</fullName>
    </recommendedName>
</protein>
<organism evidence="2 3">
    <name type="scientific">Paenibacillus thiaminolyticus</name>
    <name type="common">Bacillus thiaminolyticus</name>
    <dbReference type="NCBI Taxonomy" id="49283"/>
    <lineage>
        <taxon>Bacteria</taxon>
        <taxon>Bacillati</taxon>
        <taxon>Bacillota</taxon>
        <taxon>Bacilli</taxon>
        <taxon>Bacillales</taxon>
        <taxon>Paenibacillaceae</taxon>
        <taxon>Paenibacillus</taxon>
    </lineage>
</organism>
<evidence type="ECO:0008006" key="4">
    <source>
        <dbReference type="Google" id="ProtNLM"/>
    </source>
</evidence>
<evidence type="ECO:0000313" key="3">
    <source>
        <dbReference type="Proteomes" id="UP000266177"/>
    </source>
</evidence>